<dbReference type="InterPro" id="IPR002867">
    <property type="entry name" value="IBR_dom"/>
</dbReference>
<gene>
    <name evidence="7" type="ORF">M9Y10_027914</name>
</gene>
<dbReference type="InterPro" id="IPR001841">
    <property type="entry name" value="Znf_RING"/>
</dbReference>
<keyword evidence="3" id="KW-0833">Ubl conjugation pathway</keyword>
<evidence type="ECO:0000256" key="5">
    <source>
        <dbReference type="PROSITE-ProRule" id="PRU00175"/>
    </source>
</evidence>
<dbReference type="PANTHER" id="PTHR45943:SF2">
    <property type="entry name" value="RING-TYPE DOMAIN-CONTAINING PROTEIN"/>
    <property type="match status" value="1"/>
</dbReference>
<dbReference type="SMART" id="SM00184">
    <property type="entry name" value="RING"/>
    <property type="match status" value="2"/>
</dbReference>
<protein>
    <submittedName>
        <fullName evidence="7">Regulation of axon guidance</fullName>
    </submittedName>
</protein>
<dbReference type="EMBL" id="JAPFFF010000043">
    <property type="protein sequence ID" value="KAK8841073.1"/>
    <property type="molecule type" value="Genomic_DNA"/>
</dbReference>
<evidence type="ECO:0000313" key="8">
    <source>
        <dbReference type="Proteomes" id="UP001470230"/>
    </source>
</evidence>
<proteinExistence type="predicted"/>
<dbReference type="InterPro" id="IPR013083">
    <property type="entry name" value="Znf_RING/FYVE/PHD"/>
</dbReference>
<keyword evidence="2 5" id="KW-0863">Zinc-finger</keyword>
<dbReference type="Proteomes" id="UP001470230">
    <property type="component" value="Unassembled WGS sequence"/>
</dbReference>
<dbReference type="SUPFAM" id="SSF57850">
    <property type="entry name" value="RING/U-box"/>
    <property type="match status" value="1"/>
</dbReference>
<dbReference type="PROSITE" id="PS50089">
    <property type="entry name" value="ZF_RING_2"/>
    <property type="match status" value="1"/>
</dbReference>
<name>A0ABR2H4E3_9EUKA</name>
<comment type="caution">
    <text evidence="7">The sequence shown here is derived from an EMBL/GenBank/DDBJ whole genome shotgun (WGS) entry which is preliminary data.</text>
</comment>
<evidence type="ECO:0000256" key="4">
    <source>
        <dbReference type="ARBA" id="ARBA00022833"/>
    </source>
</evidence>
<reference evidence="7 8" key="1">
    <citation type="submission" date="2024-04" db="EMBL/GenBank/DDBJ databases">
        <title>Tritrichomonas musculus Genome.</title>
        <authorList>
            <person name="Alves-Ferreira E."/>
            <person name="Grigg M."/>
            <person name="Lorenzi H."/>
            <person name="Galac M."/>
        </authorList>
    </citation>
    <scope>NUCLEOTIDE SEQUENCE [LARGE SCALE GENOMIC DNA]</scope>
    <source>
        <strain evidence="7 8">EAF2021</strain>
    </source>
</reference>
<dbReference type="InterPro" id="IPR017907">
    <property type="entry name" value="Znf_RING_CS"/>
</dbReference>
<accession>A0ABR2H4E3</accession>
<dbReference type="Pfam" id="PF01485">
    <property type="entry name" value="IBR"/>
    <property type="match status" value="1"/>
</dbReference>
<dbReference type="PROSITE" id="PS00518">
    <property type="entry name" value="ZF_RING_1"/>
    <property type="match status" value="1"/>
</dbReference>
<dbReference type="Gene3D" id="3.30.40.10">
    <property type="entry name" value="Zinc/RING finger domain, C3HC4 (zinc finger)"/>
    <property type="match status" value="1"/>
</dbReference>
<evidence type="ECO:0000256" key="1">
    <source>
        <dbReference type="ARBA" id="ARBA00022723"/>
    </source>
</evidence>
<organism evidence="7 8">
    <name type="scientific">Tritrichomonas musculus</name>
    <dbReference type="NCBI Taxonomy" id="1915356"/>
    <lineage>
        <taxon>Eukaryota</taxon>
        <taxon>Metamonada</taxon>
        <taxon>Parabasalia</taxon>
        <taxon>Tritrichomonadida</taxon>
        <taxon>Tritrichomonadidae</taxon>
        <taxon>Tritrichomonas</taxon>
    </lineage>
</organism>
<evidence type="ECO:0000256" key="2">
    <source>
        <dbReference type="ARBA" id="ARBA00022771"/>
    </source>
</evidence>
<keyword evidence="1" id="KW-0479">Metal-binding</keyword>
<evidence type="ECO:0000256" key="3">
    <source>
        <dbReference type="ARBA" id="ARBA00022786"/>
    </source>
</evidence>
<sequence>MNLQYKNINDVSDKAMLKERLINEIINDNELNDESLYQIQKILSEKKKYDNIPGPKSDIGIQADNFIFTNNPECCSLCCKSLFQCFNDSDNLIELGCHHTFCTQCLKKLAKDQIKNEKYINLRCPVCTFPLREVDIQNIDPKYVEILNQNFKNFVVEDKQLINCPKCHECFIYEQGDAAQITVDRMGEKIRPDALESLRKYRATCLKCKTVFCVQCNSIPFHEGFTCEEQNLLDNDIICRFCALYPAVGCEDLDPCRRICWRQACQEQLHESCMHVCECGHACCGLLNEEDHFGCALCEQSCALCVFCNSSCSTSPSVHMNCGHPAHKSCLLELYKGIKERGRIQIPRCNHDFKCKEVPFHQCVQEQALKWSSIERKIEEITLIKMKEENTENEQDHVNNPNDQDFYQQPLKYAHDFFEFYLCDFCKEPYYGGHKDCGRIDNESDIEYRCPDCKRKLLHEKICPVHGDEGMVYKCMFCCNHSSFVCYGGTTYFCEECHKDAVKSSKGPFKPCDGKCKFAPHPPNGERIISAYCVKCEMKNPK</sequence>
<keyword evidence="4" id="KW-0862">Zinc</keyword>
<evidence type="ECO:0000259" key="6">
    <source>
        <dbReference type="PROSITE" id="PS50089"/>
    </source>
</evidence>
<feature type="domain" description="RING-type" evidence="6">
    <location>
        <begin position="75"/>
        <end position="128"/>
    </location>
</feature>
<keyword evidence="8" id="KW-1185">Reference proteome</keyword>
<dbReference type="PANTHER" id="PTHR45943">
    <property type="entry name" value="E3 UBIQUITIN-PROTEIN LIGASE MYCBP2"/>
    <property type="match status" value="1"/>
</dbReference>
<evidence type="ECO:0000313" key="7">
    <source>
        <dbReference type="EMBL" id="KAK8841073.1"/>
    </source>
</evidence>